<organism evidence="2 3">
    <name type="scientific">Bradyrhizobium vignae</name>
    <dbReference type="NCBI Taxonomy" id="1549949"/>
    <lineage>
        <taxon>Bacteria</taxon>
        <taxon>Pseudomonadati</taxon>
        <taxon>Pseudomonadota</taxon>
        <taxon>Alphaproteobacteria</taxon>
        <taxon>Hyphomicrobiales</taxon>
        <taxon>Nitrobacteraceae</taxon>
        <taxon>Bradyrhizobium</taxon>
    </lineage>
</organism>
<dbReference type="EMBL" id="LS398110">
    <property type="protein sequence ID" value="SPP91240.1"/>
    <property type="molecule type" value="Genomic_DNA"/>
</dbReference>
<evidence type="ECO:0000313" key="2">
    <source>
        <dbReference type="EMBL" id="SPP91240.1"/>
    </source>
</evidence>
<proteinExistence type="predicted"/>
<protein>
    <submittedName>
        <fullName evidence="2">Uncharacterized protein</fullName>
    </submittedName>
</protein>
<evidence type="ECO:0000313" key="3">
    <source>
        <dbReference type="Proteomes" id="UP000246085"/>
    </source>
</evidence>
<sequence>MFDTALAVSVPGVSSKLSRHFRPENRGKLVVQVLVLSSRRPGQDKNHGPRVGTRVGREAGADAAGFWNLQ</sequence>
<gene>
    <name evidence="2" type="ORF">BRAD3257_0062</name>
</gene>
<evidence type="ECO:0000256" key="1">
    <source>
        <dbReference type="SAM" id="MobiDB-lite"/>
    </source>
</evidence>
<accession>A0A2U3PQ26</accession>
<dbReference type="Proteomes" id="UP000246085">
    <property type="component" value="Chromosome BRAD3257"/>
</dbReference>
<name>A0A2U3PQ26_9BRAD</name>
<dbReference type="AlphaFoldDB" id="A0A2U3PQ26"/>
<reference evidence="2 3" key="1">
    <citation type="submission" date="2018-03" db="EMBL/GenBank/DDBJ databases">
        <authorList>
            <person name="Gully D."/>
        </authorList>
    </citation>
    <scope>NUCLEOTIDE SEQUENCE [LARGE SCALE GENOMIC DNA]</scope>
    <source>
        <strain evidence="2">ORS3257</strain>
    </source>
</reference>
<dbReference type="KEGG" id="bvz:BRAD3257_0062"/>
<feature type="region of interest" description="Disordered" evidence="1">
    <location>
        <begin position="40"/>
        <end position="70"/>
    </location>
</feature>